<reference evidence="1" key="1">
    <citation type="submission" date="2023-08" db="EMBL/GenBank/DDBJ databases">
        <title>A de novo genome assembly of Solanum verrucosum Schlechtendal, a Mexican diploid species geographically isolated from the other diploid A-genome species in potato relatives.</title>
        <authorList>
            <person name="Hosaka K."/>
        </authorList>
    </citation>
    <scope>NUCLEOTIDE SEQUENCE</scope>
    <source>
        <tissue evidence="1">Young leaves</tissue>
    </source>
</reference>
<dbReference type="PANTHER" id="PTHR33116:SF85">
    <property type="entry name" value="REVERSE TRANSCRIPTASE ZINC-BINDING DOMAIN-CONTAINING PROTEIN"/>
    <property type="match status" value="1"/>
</dbReference>
<dbReference type="Proteomes" id="UP001234989">
    <property type="component" value="Chromosome 2"/>
</dbReference>
<proteinExistence type="predicted"/>
<dbReference type="AlphaFoldDB" id="A0AAF0Q1T7"/>
<organism evidence="1 2">
    <name type="scientific">Solanum verrucosum</name>
    <dbReference type="NCBI Taxonomy" id="315347"/>
    <lineage>
        <taxon>Eukaryota</taxon>
        <taxon>Viridiplantae</taxon>
        <taxon>Streptophyta</taxon>
        <taxon>Embryophyta</taxon>
        <taxon>Tracheophyta</taxon>
        <taxon>Spermatophyta</taxon>
        <taxon>Magnoliopsida</taxon>
        <taxon>eudicotyledons</taxon>
        <taxon>Gunneridae</taxon>
        <taxon>Pentapetalae</taxon>
        <taxon>asterids</taxon>
        <taxon>lamiids</taxon>
        <taxon>Solanales</taxon>
        <taxon>Solanaceae</taxon>
        <taxon>Solanoideae</taxon>
        <taxon>Solaneae</taxon>
        <taxon>Solanum</taxon>
    </lineage>
</organism>
<sequence length="386" mass="45140">MNGSPVGFFSAKRGLRQEDPLSPFLFLLAMEGLNNMIKSAKVRGWLRGQLEMLRVILVLFEGFSGLYINWRKSHLYPITEVHNMEALNAVLGGEIGALPTSYLGMPLGAKSQSYEIWNNVVEKCEMKFTRWKSQYLSRGGRLTLINSVLDSLPTYMMSVFPIPKSVITRLDKIRRKFFWQGNSESKGYNLVKWDAVIVGKKHGGLKIRNLMNQSKDLLMKWLWKFNNEEQSYRKEVIEAKYEEEDNWMTKEVTTPYGVSVWRSIRSRWSEFKANTKIKVRNGEKTEFWKDVWHEAGRLEVLYPDKYSLVSHQQKTIVDHLTPQGWNFIFRRQLNDWEIQKVADFFNTIGQFNGLEGGQDILWWKGNRKGSFKVGCAYKWLNHINQL</sequence>
<dbReference type="PANTHER" id="PTHR33116">
    <property type="entry name" value="REVERSE TRANSCRIPTASE ZINC-BINDING DOMAIN-CONTAINING PROTEIN-RELATED-RELATED"/>
    <property type="match status" value="1"/>
</dbReference>
<dbReference type="EMBL" id="CP133613">
    <property type="protein sequence ID" value="WMV13925.1"/>
    <property type="molecule type" value="Genomic_DNA"/>
</dbReference>
<gene>
    <name evidence="1" type="ORF">MTR67_007310</name>
</gene>
<keyword evidence="2" id="KW-1185">Reference proteome</keyword>
<evidence type="ECO:0000313" key="2">
    <source>
        <dbReference type="Proteomes" id="UP001234989"/>
    </source>
</evidence>
<protein>
    <submittedName>
        <fullName evidence="1">Uncharacterized protein</fullName>
    </submittedName>
</protein>
<name>A0AAF0Q1T7_SOLVR</name>
<evidence type="ECO:0000313" key="1">
    <source>
        <dbReference type="EMBL" id="WMV13925.1"/>
    </source>
</evidence>
<accession>A0AAF0Q1T7</accession>